<feature type="non-terminal residue" evidence="2">
    <location>
        <position position="1"/>
    </location>
</feature>
<comment type="caution">
    <text evidence="2">The sequence shown here is derived from an EMBL/GenBank/DDBJ whole genome shotgun (WGS) entry which is preliminary data.</text>
</comment>
<evidence type="ECO:0000313" key="2">
    <source>
        <dbReference type="EMBL" id="GAG04414.1"/>
    </source>
</evidence>
<name>X0UF85_9ZZZZ</name>
<gene>
    <name evidence="2" type="ORF">S01H1_38350</name>
</gene>
<protein>
    <submittedName>
        <fullName evidence="2">Uncharacterized protein</fullName>
    </submittedName>
</protein>
<feature type="compositionally biased region" description="Basic and acidic residues" evidence="1">
    <location>
        <begin position="42"/>
        <end position="54"/>
    </location>
</feature>
<sequence length="54" mass="6482">FEVTKDGKIVWDYYNPKTKRKNQERETISRIRRFSNPQIRNLLEKDKGGESKSP</sequence>
<reference evidence="2" key="1">
    <citation type="journal article" date="2014" name="Front. Microbiol.">
        <title>High frequency of phylogenetically diverse reductive dehalogenase-homologous genes in deep subseafloor sedimentary metagenomes.</title>
        <authorList>
            <person name="Kawai M."/>
            <person name="Futagami T."/>
            <person name="Toyoda A."/>
            <person name="Takaki Y."/>
            <person name="Nishi S."/>
            <person name="Hori S."/>
            <person name="Arai W."/>
            <person name="Tsubouchi T."/>
            <person name="Morono Y."/>
            <person name="Uchiyama I."/>
            <person name="Ito T."/>
            <person name="Fujiyama A."/>
            <person name="Inagaki F."/>
            <person name="Takami H."/>
        </authorList>
    </citation>
    <scope>NUCLEOTIDE SEQUENCE</scope>
    <source>
        <strain evidence="2">Expedition CK06-06</strain>
    </source>
</reference>
<accession>X0UF85</accession>
<feature type="region of interest" description="Disordered" evidence="1">
    <location>
        <begin position="21"/>
        <end position="54"/>
    </location>
</feature>
<proteinExistence type="predicted"/>
<dbReference type="EMBL" id="BARS01024143">
    <property type="protein sequence ID" value="GAG04414.1"/>
    <property type="molecule type" value="Genomic_DNA"/>
</dbReference>
<dbReference type="AlphaFoldDB" id="X0UF85"/>
<evidence type="ECO:0000256" key="1">
    <source>
        <dbReference type="SAM" id="MobiDB-lite"/>
    </source>
</evidence>
<organism evidence="2">
    <name type="scientific">marine sediment metagenome</name>
    <dbReference type="NCBI Taxonomy" id="412755"/>
    <lineage>
        <taxon>unclassified sequences</taxon>
        <taxon>metagenomes</taxon>
        <taxon>ecological metagenomes</taxon>
    </lineage>
</organism>